<dbReference type="InterPro" id="IPR008201">
    <property type="entry name" value="HepT-like"/>
</dbReference>
<dbReference type="Gene3D" id="1.20.120.580">
    <property type="entry name" value="bsu32300-like"/>
    <property type="match status" value="1"/>
</dbReference>
<evidence type="ECO:0000256" key="2">
    <source>
        <dbReference type="ARBA" id="ARBA00022722"/>
    </source>
</evidence>
<protein>
    <submittedName>
        <fullName evidence="5">DUF86 domain-containing protein</fullName>
    </submittedName>
</protein>
<dbReference type="Proteomes" id="UP000245938">
    <property type="component" value="Unassembled WGS sequence"/>
</dbReference>
<comment type="caution">
    <text evidence="5">The sequence shown here is derived from an EMBL/GenBank/DDBJ whole genome shotgun (WGS) entry which is preliminary data.</text>
</comment>
<dbReference type="GO" id="GO:0110001">
    <property type="term" value="C:toxin-antitoxin complex"/>
    <property type="evidence" value="ECO:0007669"/>
    <property type="project" value="InterPro"/>
</dbReference>
<keyword evidence="2" id="KW-0540">Nuclease</keyword>
<dbReference type="PANTHER" id="PTHR33397:SF5">
    <property type="entry name" value="RNASE YUTE-RELATED"/>
    <property type="match status" value="1"/>
</dbReference>
<proteinExistence type="inferred from homology"/>
<gene>
    <name evidence="5" type="ORF">DEX24_15030</name>
</gene>
<dbReference type="AlphaFoldDB" id="A0A2U3AHZ1"/>
<dbReference type="InterPro" id="IPR052379">
    <property type="entry name" value="Type_VII_TA_RNase"/>
</dbReference>
<evidence type="ECO:0000313" key="5">
    <source>
        <dbReference type="EMBL" id="PWI24176.1"/>
    </source>
</evidence>
<name>A0A2U3AHZ1_9BACL</name>
<dbReference type="PANTHER" id="PTHR33397">
    <property type="entry name" value="UPF0331 PROTEIN YUTE"/>
    <property type="match status" value="1"/>
</dbReference>
<reference evidence="5 6" key="1">
    <citation type="submission" date="2018-05" db="EMBL/GenBank/DDBJ databases">
        <title>Kurthia sibirica genome sequence.</title>
        <authorList>
            <person name="Maclea K.S."/>
            <person name="Goen A.E."/>
        </authorList>
    </citation>
    <scope>NUCLEOTIDE SEQUENCE [LARGE SCALE GENOMIC DNA]</scope>
    <source>
        <strain evidence="5 6">ATCC 49154</strain>
    </source>
</reference>
<dbReference type="OrthoDB" id="2375467at2"/>
<sequence>MYFIDSKKITNNLNYMDSLLTTFESQPNWAKDTVSELAVARIANVLIEAIIDVGNTMIDGFIMRDPGSYEDIIDILVDEKVITADMDAPIKQLISHRRVLVRDVLEVDVTALITTLNEVLPILKQFKPAVEAFVKKEAGIVVTAFIPEEK</sequence>
<evidence type="ECO:0000256" key="1">
    <source>
        <dbReference type="ARBA" id="ARBA00022649"/>
    </source>
</evidence>
<dbReference type="Pfam" id="PF01934">
    <property type="entry name" value="HepT-like"/>
    <property type="match status" value="1"/>
</dbReference>
<evidence type="ECO:0000313" key="6">
    <source>
        <dbReference type="Proteomes" id="UP000245938"/>
    </source>
</evidence>
<evidence type="ECO:0000256" key="3">
    <source>
        <dbReference type="ARBA" id="ARBA00022801"/>
    </source>
</evidence>
<accession>A0A2U3AHZ1</accession>
<keyword evidence="6" id="KW-1185">Reference proteome</keyword>
<dbReference type="InterPro" id="IPR037038">
    <property type="entry name" value="HepT-like_sf"/>
</dbReference>
<keyword evidence="1" id="KW-1277">Toxin-antitoxin system</keyword>
<dbReference type="GO" id="GO:0004540">
    <property type="term" value="F:RNA nuclease activity"/>
    <property type="evidence" value="ECO:0007669"/>
    <property type="project" value="InterPro"/>
</dbReference>
<dbReference type="GO" id="GO:0016787">
    <property type="term" value="F:hydrolase activity"/>
    <property type="evidence" value="ECO:0007669"/>
    <property type="project" value="UniProtKB-KW"/>
</dbReference>
<comment type="similarity">
    <text evidence="4">Belongs to the HepT RNase toxin family.</text>
</comment>
<organism evidence="5 6">
    <name type="scientific">Kurthia sibirica</name>
    <dbReference type="NCBI Taxonomy" id="202750"/>
    <lineage>
        <taxon>Bacteria</taxon>
        <taxon>Bacillati</taxon>
        <taxon>Bacillota</taxon>
        <taxon>Bacilli</taxon>
        <taxon>Bacillales</taxon>
        <taxon>Caryophanaceae</taxon>
        <taxon>Kurthia</taxon>
    </lineage>
</organism>
<keyword evidence="3" id="KW-0378">Hydrolase</keyword>
<evidence type="ECO:0000256" key="4">
    <source>
        <dbReference type="ARBA" id="ARBA00024207"/>
    </source>
</evidence>
<dbReference type="EMBL" id="QFVR01000027">
    <property type="protein sequence ID" value="PWI24176.1"/>
    <property type="molecule type" value="Genomic_DNA"/>
</dbReference>
<dbReference type="RefSeq" id="WP_109307233.1">
    <property type="nucleotide sequence ID" value="NZ_BJUF01000035.1"/>
</dbReference>